<feature type="compositionally biased region" description="Low complexity" evidence="1">
    <location>
        <begin position="69"/>
        <end position="88"/>
    </location>
</feature>
<name>A0A9P8Q141_WICPI</name>
<evidence type="ECO:0000256" key="2">
    <source>
        <dbReference type="SAM" id="Phobius"/>
    </source>
</evidence>
<feature type="compositionally biased region" description="Pro residues" evidence="1">
    <location>
        <begin position="104"/>
        <end position="113"/>
    </location>
</feature>
<sequence length="168" mass="19133">MYIQDISSKLSKRDYYYDSYSYRPWWVAIIAALFALSIFAIFLRRRNIQRINQGTQPIPYTGWTSYGWNTDQNQNRQGQTQQPYYHQPQQEEEQLPAYQKEAYQPPPGPPPPQTQSATGQSASASASANPFQRAATGSSVIDNEYYGDSAHLYQPPAYPPQSHSKGSQ</sequence>
<evidence type="ECO:0000313" key="4">
    <source>
        <dbReference type="Proteomes" id="UP000774326"/>
    </source>
</evidence>
<comment type="caution">
    <text evidence="3">The sequence shown here is derived from an EMBL/GenBank/DDBJ whole genome shotgun (WGS) entry which is preliminary data.</text>
</comment>
<organism evidence="3 4">
    <name type="scientific">Wickerhamomyces pijperi</name>
    <name type="common">Yeast</name>
    <name type="synonym">Pichia pijperi</name>
    <dbReference type="NCBI Taxonomy" id="599730"/>
    <lineage>
        <taxon>Eukaryota</taxon>
        <taxon>Fungi</taxon>
        <taxon>Dikarya</taxon>
        <taxon>Ascomycota</taxon>
        <taxon>Saccharomycotina</taxon>
        <taxon>Saccharomycetes</taxon>
        <taxon>Phaffomycetales</taxon>
        <taxon>Wickerhamomycetaceae</taxon>
        <taxon>Wickerhamomyces</taxon>
    </lineage>
</organism>
<dbReference type="AlphaFoldDB" id="A0A9P8Q141"/>
<keyword evidence="4" id="KW-1185">Reference proteome</keyword>
<reference evidence="3" key="1">
    <citation type="journal article" date="2021" name="Open Biol.">
        <title>Shared evolutionary footprints suggest mitochondrial oxidative damage underlies multiple complex I losses in fungi.</title>
        <authorList>
            <person name="Schikora-Tamarit M.A."/>
            <person name="Marcet-Houben M."/>
            <person name="Nosek J."/>
            <person name="Gabaldon T."/>
        </authorList>
    </citation>
    <scope>NUCLEOTIDE SEQUENCE</scope>
    <source>
        <strain evidence="3">CBS2887</strain>
    </source>
</reference>
<feature type="region of interest" description="Disordered" evidence="1">
    <location>
        <begin position="69"/>
        <end position="168"/>
    </location>
</feature>
<feature type="transmembrane region" description="Helical" evidence="2">
    <location>
        <begin position="25"/>
        <end position="43"/>
    </location>
</feature>
<gene>
    <name evidence="3" type="ORF">WICPIJ_006772</name>
</gene>
<dbReference type="Proteomes" id="UP000774326">
    <property type="component" value="Unassembled WGS sequence"/>
</dbReference>
<keyword evidence="2" id="KW-0812">Transmembrane</keyword>
<reference evidence="3" key="2">
    <citation type="submission" date="2021-01" db="EMBL/GenBank/DDBJ databases">
        <authorList>
            <person name="Schikora-Tamarit M.A."/>
        </authorList>
    </citation>
    <scope>NUCLEOTIDE SEQUENCE</scope>
    <source>
        <strain evidence="3">CBS2887</strain>
    </source>
</reference>
<evidence type="ECO:0000256" key="1">
    <source>
        <dbReference type="SAM" id="MobiDB-lite"/>
    </source>
</evidence>
<keyword evidence="2" id="KW-0472">Membrane</keyword>
<evidence type="ECO:0000313" key="3">
    <source>
        <dbReference type="EMBL" id="KAH3682262.1"/>
    </source>
</evidence>
<protein>
    <submittedName>
        <fullName evidence="3">Uncharacterized protein</fullName>
    </submittedName>
</protein>
<feature type="compositionally biased region" description="Low complexity" evidence="1">
    <location>
        <begin position="114"/>
        <end position="128"/>
    </location>
</feature>
<keyword evidence="2" id="KW-1133">Transmembrane helix</keyword>
<accession>A0A9P8Q141</accession>
<proteinExistence type="predicted"/>
<dbReference type="EMBL" id="JAEUBG010003831">
    <property type="protein sequence ID" value="KAH3682262.1"/>
    <property type="molecule type" value="Genomic_DNA"/>
</dbReference>